<gene>
    <name evidence="2" type="ORF">C2845_PM03G08070</name>
</gene>
<organism evidence="2 3">
    <name type="scientific">Panicum miliaceum</name>
    <name type="common">Proso millet</name>
    <name type="synonym">Broomcorn millet</name>
    <dbReference type="NCBI Taxonomy" id="4540"/>
    <lineage>
        <taxon>Eukaryota</taxon>
        <taxon>Viridiplantae</taxon>
        <taxon>Streptophyta</taxon>
        <taxon>Embryophyta</taxon>
        <taxon>Tracheophyta</taxon>
        <taxon>Spermatophyta</taxon>
        <taxon>Magnoliopsida</taxon>
        <taxon>Liliopsida</taxon>
        <taxon>Poales</taxon>
        <taxon>Poaceae</taxon>
        <taxon>PACMAD clade</taxon>
        <taxon>Panicoideae</taxon>
        <taxon>Panicodae</taxon>
        <taxon>Paniceae</taxon>
        <taxon>Panicinae</taxon>
        <taxon>Panicum</taxon>
        <taxon>Panicum sect. Panicum</taxon>
    </lineage>
</organism>
<evidence type="ECO:0000256" key="1">
    <source>
        <dbReference type="SAM" id="MobiDB-lite"/>
    </source>
</evidence>
<keyword evidence="3" id="KW-1185">Reference proteome</keyword>
<dbReference type="EMBL" id="PQIB02000002">
    <property type="protein sequence ID" value="RLN35392.1"/>
    <property type="molecule type" value="Genomic_DNA"/>
</dbReference>
<dbReference type="STRING" id="4540.A0A3L6TB51"/>
<name>A0A3L6TB51_PANMI</name>
<feature type="compositionally biased region" description="Acidic residues" evidence="1">
    <location>
        <begin position="187"/>
        <end position="200"/>
    </location>
</feature>
<dbReference type="AlphaFoldDB" id="A0A3L6TB51"/>
<dbReference type="Proteomes" id="UP000275267">
    <property type="component" value="Unassembled WGS sequence"/>
</dbReference>
<protein>
    <submittedName>
        <fullName evidence="2">Uncharacterized protein</fullName>
    </submittedName>
</protein>
<accession>A0A3L6TB51</accession>
<sequence length="233" mass="26140">MANLGTRMRMPGRRLALVELQASRSKEEVTKGDAMMGGVPGVRRLRLQHPLHDLPARLLPLRDGDAAVAEGVRAAARGCAGPRGAQLHNHKATYARLVAEMSEADFAPVPVPRVDASLVGIRMKEVRTREVEPGINLDEWLASKRVHKEEDRRRTFKQKEMAMGLKEPRNVTAMPCSGGRGVRHDDDDVDDGEEEKEDCCESPGHHNERPWRLSIGDLLRVLQQFKRRGVRFH</sequence>
<feature type="region of interest" description="Disordered" evidence="1">
    <location>
        <begin position="170"/>
        <end position="207"/>
    </location>
</feature>
<proteinExistence type="predicted"/>
<reference evidence="3" key="1">
    <citation type="journal article" date="2019" name="Nat. Commun.">
        <title>The genome of broomcorn millet.</title>
        <authorList>
            <person name="Zou C."/>
            <person name="Miki D."/>
            <person name="Li D."/>
            <person name="Tang Q."/>
            <person name="Xiao L."/>
            <person name="Rajput S."/>
            <person name="Deng P."/>
            <person name="Jia W."/>
            <person name="Huang R."/>
            <person name="Zhang M."/>
            <person name="Sun Y."/>
            <person name="Hu J."/>
            <person name="Fu X."/>
            <person name="Schnable P.S."/>
            <person name="Li F."/>
            <person name="Zhang H."/>
            <person name="Feng B."/>
            <person name="Zhu X."/>
            <person name="Liu R."/>
            <person name="Schnable J.C."/>
            <person name="Zhu J.-K."/>
            <person name="Zhang H."/>
        </authorList>
    </citation>
    <scope>NUCLEOTIDE SEQUENCE [LARGE SCALE GENOMIC DNA]</scope>
</reference>
<comment type="caution">
    <text evidence="2">The sequence shown here is derived from an EMBL/GenBank/DDBJ whole genome shotgun (WGS) entry which is preliminary data.</text>
</comment>
<evidence type="ECO:0000313" key="3">
    <source>
        <dbReference type="Proteomes" id="UP000275267"/>
    </source>
</evidence>
<evidence type="ECO:0000313" key="2">
    <source>
        <dbReference type="EMBL" id="RLN35392.1"/>
    </source>
</evidence>